<accession>A0A139IMW7</accession>
<protein>
    <submittedName>
        <fullName evidence="1">Uncharacterized protein</fullName>
    </submittedName>
</protein>
<comment type="caution">
    <text evidence="1">The sequence shown here is derived from an EMBL/GenBank/DDBJ whole genome shotgun (WGS) entry which is preliminary data.</text>
</comment>
<sequence length="245" mass="27515">MTPAHESKSNLGEIAAELHIKIEEYLDCQGLKSLRLGSRMLAKNTSEAFERQCFRICAYSSSPTSLVRPQKLSASPFFSRFVEEVEIRSTSSQEEEMVQLALVEAKHFISGLKIDSFGAYSGRQVHDSRIEVQSDQIRKMWSRLSSLHVALHDPSGQGLAYDLLAAGENITSLTILSPRIERSRLEWGAHRLQKLKIGPRRPTGIHHLDTRSFMALLDQCQQSLTELDICSLSLQTARLSRSCSD</sequence>
<name>A0A139IMW7_9PEZI</name>
<evidence type="ECO:0000313" key="2">
    <source>
        <dbReference type="Proteomes" id="UP000073492"/>
    </source>
</evidence>
<proteinExistence type="predicted"/>
<reference evidence="1 2" key="1">
    <citation type="submission" date="2015-07" db="EMBL/GenBank/DDBJ databases">
        <title>Comparative genomics of the Sigatoka disease complex on banana suggests a link between parallel evolutionary changes in Pseudocercospora fijiensis and Pseudocercospora eumusae and increased virulence on the banana host.</title>
        <authorList>
            <person name="Chang T.-C."/>
            <person name="Salvucci A."/>
            <person name="Crous P.W."/>
            <person name="Stergiopoulos I."/>
        </authorList>
    </citation>
    <scope>NUCLEOTIDE SEQUENCE [LARGE SCALE GENOMIC DNA]</scope>
    <source>
        <strain evidence="1 2">CBS 116634</strain>
    </source>
</reference>
<dbReference type="EMBL" id="LFZO01000047">
    <property type="protein sequence ID" value="KXT15922.1"/>
    <property type="molecule type" value="Genomic_DNA"/>
</dbReference>
<evidence type="ECO:0000313" key="1">
    <source>
        <dbReference type="EMBL" id="KXT15922.1"/>
    </source>
</evidence>
<keyword evidence="2" id="KW-1185">Reference proteome</keyword>
<gene>
    <name evidence="1" type="ORF">AC579_1434</name>
</gene>
<organism evidence="1 2">
    <name type="scientific">Pseudocercospora musae</name>
    <dbReference type="NCBI Taxonomy" id="113226"/>
    <lineage>
        <taxon>Eukaryota</taxon>
        <taxon>Fungi</taxon>
        <taxon>Dikarya</taxon>
        <taxon>Ascomycota</taxon>
        <taxon>Pezizomycotina</taxon>
        <taxon>Dothideomycetes</taxon>
        <taxon>Dothideomycetidae</taxon>
        <taxon>Mycosphaerellales</taxon>
        <taxon>Mycosphaerellaceae</taxon>
        <taxon>Pseudocercospora</taxon>
    </lineage>
</organism>
<dbReference type="Proteomes" id="UP000073492">
    <property type="component" value="Unassembled WGS sequence"/>
</dbReference>
<dbReference type="AlphaFoldDB" id="A0A139IMW7"/>